<evidence type="ECO:0000313" key="3">
    <source>
        <dbReference type="EMBL" id="OJJ89211.1"/>
    </source>
</evidence>
<dbReference type="VEuPathDB" id="FungiDB:ASPGLDRAFT_41153"/>
<keyword evidence="4" id="KW-1185">Reference proteome</keyword>
<feature type="compositionally biased region" description="Basic and acidic residues" evidence="1">
    <location>
        <begin position="44"/>
        <end position="58"/>
    </location>
</feature>
<protein>
    <submittedName>
        <fullName evidence="3">Uncharacterized protein</fullName>
    </submittedName>
</protein>
<feature type="region of interest" description="Disordered" evidence="1">
    <location>
        <begin position="35"/>
        <end position="58"/>
    </location>
</feature>
<dbReference type="EMBL" id="KV878888">
    <property type="protein sequence ID" value="OJJ89211.1"/>
    <property type="molecule type" value="Genomic_DNA"/>
</dbReference>
<organism evidence="3 4">
    <name type="scientific">Aspergillus glaucus CBS 516.65</name>
    <dbReference type="NCBI Taxonomy" id="1160497"/>
    <lineage>
        <taxon>Eukaryota</taxon>
        <taxon>Fungi</taxon>
        <taxon>Dikarya</taxon>
        <taxon>Ascomycota</taxon>
        <taxon>Pezizomycotina</taxon>
        <taxon>Eurotiomycetes</taxon>
        <taxon>Eurotiomycetidae</taxon>
        <taxon>Eurotiales</taxon>
        <taxon>Aspergillaceae</taxon>
        <taxon>Aspergillus</taxon>
        <taxon>Aspergillus subgen. Aspergillus</taxon>
    </lineage>
</organism>
<dbReference type="GeneID" id="34461611"/>
<reference evidence="4" key="1">
    <citation type="journal article" date="2017" name="Genome Biol.">
        <title>Comparative genomics reveals high biological diversity and specific adaptations in the industrially and medically important fungal genus Aspergillus.</title>
        <authorList>
            <person name="de Vries R.P."/>
            <person name="Riley R."/>
            <person name="Wiebenga A."/>
            <person name="Aguilar-Osorio G."/>
            <person name="Amillis S."/>
            <person name="Uchima C.A."/>
            <person name="Anderluh G."/>
            <person name="Asadollahi M."/>
            <person name="Askin M."/>
            <person name="Barry K."/>
            <person name="Battaglia E."/>
            <person name="Bayram O."/>
            <person name="Benocci T."/>
            <person name="Braus-Stromeyer S.A."/>
            <person name="Caldana C."/>
            <person name="Canovas D."/>
            <person name="Cerqueira G.C."/>
            <person name="Chen F."/>
            <person name="Chen W."/>
            <person name="Choi C."/>
            <person name="Clum A."/>
            <person name="Dos Santos R.A."/>
            <person name="Damasio A.R."/>
            <person name="Diallinas G."/>
            <person name="Emri T."/>
            <person name="Fekete E."/>
            <person name="Flipphi M."/>
            <person name="Freyberg S."/>
            <person name="Gallo A."/>
            <person name="Gournas C."/>
            <person name="Habgood R."/>
            <person name="Hainaut M."/>
            <person name="Harispe M.L."/>
            <person name="Henrissat B."/>
            <person name="Hilden K.S."/>
            <person name="Hope R."/>
            <person name="Hossain A."/>
            <person name="Karabika E."/>
            <person name="Karaffa L."/>
            <person name="Karanyi Z."/>
            <person name="Krasevec N."/>
            <person name="Kuo A."/>
            <person name="Kusch H."/>
            <person name="LaButti K."/>
            <person name="Lagendijk E.L."/>
            <person name="Lapidus A."/>
            <person name="Levasseur A."/>
            <person name="Lindquist E."/>
            <person name="Lipzen A."/>
            <person name="Logrieco A.F."/>
            <person name="MacCabe A."/>
            <person name="Maekelae M.R."/>
            <person name="Malavazi I."/>
            <person name="Melin P."/>
            <person name="Meyer V."/>
            <person name="Mielnichuk N."/>
            <person name="Miskei M."/>
            <person name="Molnar A.P."/>
            <person name="Mule G."/>
            <person name="Ngan C.Y."/>
            <person name="Orejas M."/>
            <person name="Orosz E."/>
            <person name="Ouedraogo J.P."/>
            <person name="Overkamp K.M."/>
            <person name="Park H.-S."/>
            <person name="Perrone G."/>
            <person name="Piumi F."/>
            <person name="Punt P.J."/>
            <person name="Ram A.F."/>
            <person name="Ramon A."/>
            <person name="Rauscher S."/>
            <person name="Record E."/>
            <person name="Riano-Pachon D.M."/>
            <person name="Robert V."/>
            <person name="Roehrig J."/>
            <person name="Ruller R."/>
            <person name="Salamov A."/>
            <person name="Salih N.S."/>
            <person name="Samson R.A."/>
            <person name="Sandor E."/>
            <person name="Sanguinetti M."/>
            <person name="Schuetze T."/>
            <person name="Sepcic K."/>
            <person name="Shelest E."/>
            <person name="Sherlock G."/>
            <person name="Sophianopoulou V."/>
            <person name="Squina F.M."/>
            <person name="Sun H."/>
            <person name="Susca A."/>
            <person name="Todd R.B."/>
            <person name="Tsang A."/>
            <person name="Unkles S.E."/>
            <person name="van de Wiele N."/>
            <person name="van Rossen-Uffink D."/>
            <person name="Oliveira J.V."/>
            <person name="Vesth T.C."/>
            <person name="Visser J."/>
            <person name="Yu J.-H."/>
            <person name="Zhou M."/>
            <person name="Andersen M.R."/>
            <person name="Archer D.B."/>
            <person name="Baker S.E."/>
            <person name="Benoit I."/>
            <person name="Brakhage A.A."/>
            <person name="Braus G.H."/>
            <person name="Fischer R."/>
            <person name="Frisvad J.C."/>
            <person name="Goldman G.H."/>
            <person name="Houbraken J."/>
            <person name="Oakley B."/>
            <person name="Pocsi I."/>
            <person name="Scazzocchio C."/>
            <person name="Seiboth B."/>
            <person name="vanKuyk P.A."/>
            <person name="Wortman J."/>
            <person name="Dyer P.S."/>
            <person name="Grigoriev I.V."/>
        </authorList>
    </citation>
    <scope>NUCLEOTIDE SEQUENCE [LARGE SCALE GENOMIC DNA]</scope>
    <source>
        <strain evidence="4">CBS 516.65</strain>
    </source>
</reference>
<accession>A0A1L9VZ71</accession>
<keyword evidence="2" id="KW-0472">Membrane</keyword>
<name>A0A1L9VZ71_ASPGL</name>
<evidence type="ECO:0000256" key="2">
    <source>
        <dbReference type="SAM" id="Phobius"/>
    </source>
</evidence>
<feature type="transmembrane region" description="Helical" evidence="2">
    <location>
        <begin position="6"/>
        <end position="22"/>
    </location>
</feature>
<dbReference type="RefSeq" id="XP_022405873.1">
    <property type="nucleotide sequence ID" value="XM_022545350.1"/>
</dbReference>
<gene>
    <name evidence="3" type="ORF">ASPGLDRAFT_41153</name>
</gene>
<dbReference type="Proteomes" id="UP000184300">
    <property type="component" value="Unassembled WGS sequence"/>
</dbReference>
<sequence length="58" mass="6489">MAEVFTYALGLLLVIGATEYRVRVAIRWARSRIRGDSEAVADVGSHEKEDVSRSKHES</sequence>
<keyword evidence="2" id="KW-0812">Transmembrane</keyword>
<proteinExistence type="predicted"/>
<keyword evidence="2" id="KW-1133">Transmembrane helix</keyword>
<evidence type="ECO:0000313" key="4">
    <source>
        <dbReference type="Proteomes" id="UP000184300"/>
    </source>
</evidence>
<evidence type="ECO:0000256" key="1">
    <source>
        <dbReference type="SAM" id="MobiDB-lite"/>
    </source>
</evidence>
<dbReference type="AlphaFoldDB" id="A0A1L9VZ71"/>